<evidence type="ECO:0000313" key="5">
    <source>
        <dbReference type="EMBL" id="KMT07922.1"/>
    </source>
</evidence>
<dbReference type="InterPro" id="IPR055198">
    <property type="entry name" value="NSD_PHD"/>
</dbReference>
<evidence type="ECO:0000256" key="2">
    <source>
        <dbReference type="ARBA" id="ARBA00022771"/>
    </source>
</evidence>
<sequence>MGKIKRRRKEEVSEDWCFVCKEGGNLLLCEHRDCLKSYHPQCVGKDDSVLNPGENFRCGKKFFLFLYSWSNHLFSFSPLTKGFTHVSVAEMNFIA</sequence>
<dbReference type="SUPFAM" id="SSF57903">
    <property type="entry name" value="FYVE/PHD zinc finger"/>
    <property type="match status" value="1"/>
</dbReference>
<gene>
    <name evidence="5" type="ORF">BVRB_6g145250</name>
</gene>
<keyword evidence="6" id="KW-1185">Reference proteome</keyword>
<feature type="domain" description="Zinc finger PHD-type" evidence="4">
    <location>
        <begin position="16"/>
        <end position="62"/>
    </location>
</feature>
<evidence type="ECO:0000259" key="4">
    <source>
        <dbReference type="SMART" id="SM00249"/>
    </source>
</evidence>
<dbReference type="Gramene" id="KMT07922">
    <property type="protein sequence ID" value="KMT07922"/>
    <property type="gene ID" value="BVRB_6g145250"/>
</dbReference>
<name>A0A0J8C328_BETVV</name>
<evidence type="ECO:0000256" key="1">
    <source>
        <dbReference type="ARBA" id="ARBA00022723"/>
    </source>
</evidence>
<dbReference type="InterPro" id="IPR011011">
    <property type="entry name" value="Znf_FYVE_PHD"/>
</dbReference>
<reference evidence="5 6" key="1">
    <citation type="journal article" date="2014" name="Nature">
        <title>The genome of the recently domesticated crop plant sugar beet (Beta vulgaris).</title>
        <authorList>
            <person name="Dohm J.C."/>
            <person name="Minoche A.E."/>
            <person name="Holtgrawe D."/>
            <person name="Capella-Gutierrez S."/>
            <person name="Zakrzewski F."/>
            <person name="Tafer H."/>
            <person name="Rupp O."/>
            <person name="Sorensen T.R."/>
            <person name="Stracke R."/>
            <person name="Reinhardt R."/>
            <person name="Goesmann A."/>
            <person name="Kraft T."/>
            <person name="Schulz B."/>
            <person name="Stadler P.F."/>
            <person name="Schmidt T."/>
            <person name="Gabaldon T."/>
            <person name="Lehrach H."/>
            <person name="Weisshaar B."/>
            <person name="Himmelbauer H."/>
        </authorList>
    </citation>
    <scope>NUCLEOTIDE SEQUENCE [LARGE SCALE GENOMIC DNA]</scope>
    <source>
        <tissue evidence="5">Taproot</tissue>
    </source>
</reference>
<keyword evidence="1" id="KW-0479">Metal-binding</keyword>
<proteinExistence type="predicted"/>
<dbReference type="PANTHER" id="PTHR46695:SF4">
    <property type="entry name" value="ZINC FINGER CCCH DOMAIN-CONTAINING PROTEIN 44"/>
    <property type="match status" value="1"/>
</dbReference>
<dbReference type="Gene3D" id="3.30.40.10">
    <property type="entry name" value="Zinc/RING finger domain, C3HC4 (zinc finger)"/>
    <property type="match status" value="1"/>
</dbReference>
<keyword evidence="2" id="KW-0863">Zinc-finger</keyword>
<dbReference type="InterPro" id="IPR013083">
    <property type="entry name" value="Znf_RING/FYVE/PHD"/>
</dbReference>
<protein>
    <recommendedName>
        <fullName evidence="4">Zinc finger PHD-type domain-containing protein</fullName>
    </recommendedName>
</protein>
<dbReference type="EMBL" id="KQ090130">
    <property type="protein sequence ID" value="KMT07922.1"/>
    <property type="molecule type" value="Genomic_DNA"/>
</dbReference>
<evidence type="ECO:0000313" key="6">
    <source>
        <dbReference type="Proteomes" id="UP000035740"/>
    </source>
</evidence>
<accession>A0A0J8C328</accession>
<dbReference type="GO" id="GO:0008270">
    <property type="term" value="F:zinc ion binding"/>
    <property type="evidence" value="ECO:0007669"/>
    <property type="project" value="UniProtKB-KW"/>
</dbReference>
<dbReference type="SMART" id="SM00249">
    <property type="entry name" value="PHD"/>
    <property type="match status" value="1"/>
</dbReference>
<keyword evidence="3" id="KW-0862">Zinc</keyword>
<dbReference type="PANTHER" id="PTHR46695">
    <property type="entry name" value="ZINC FINGER CCCH DOMAIN-CONTAINING PROTEIN 44-RELATED"/>
    <property type="match status" value="1"/>
</dbReference>
<dbReference type="Pfam" id="PF22908">
    <property type="entry name" value="PHD_NSD"/>
    <property type="match status" value="1"/>
</dbReference>
<organism evidence="5 6">
    <name type="scientific">Beta vulgaris subsp. vulgaris</name>
    <name type="common">Beet</name>
    <dbReference type="NCBI Taxonomy" id="3555"/>
    <lineage>
        <taxon>Eukaryota</taxon>
        <taxon>Viridiplantae</taxon>
        <taxon>Streptophyta</taxon>
        <taxon>Embryophyta</taxon>
        <taxon>Tracheophyta</taxon>
        <taxon>Spermatophyta</taxon>
        <taxon>Magnoliopsida</taxon>
        <taxon>eudicotyledons</taxon>
        <taxon>Gunneridae</taxon>
        <taxon>Pentapetalae</taxon>
        <taxon>Caryophyllales</taxon>
        <taxon>Chenopodiaceae</taxon>
        <taxon>Betoideae</taxon>
        <taxon>Beta</taxon>
    </lineage>
</organism>
<dbReference type="InterPro" id="IPR001965">
    <property type="entry name" value="Znf_PHD"/>
</dbReference>
<dbReference type="AlphaFoldDB" id="A0A0J8C328"/>
<dbReference type="OrthoDB" id="6415790at2759"/>
<evidence type="ECO:0000256" key="3">
    <source>
        <dbReference type="ARBA" id="ARBA00022833"/>
    </source>
</evidence>
<dbReference type="Proteomes" id="UP000035740">
    <property type="component" value="Chromosome 6"/>
</dbReference>